<keyword evidence="4" id="KW-1185">Reference proteome</keyword>
<gene>
    <name evidence="3" type="ORF">FAK_18140</name>
</gene>
<reference evidence="4" key="1">
    <citation type="journal article" date="2023" name="Arch. Microbiol.">
        <title>Desulfoferula mesophilus gen. nov. sp. nov., a mesophilic sulfate-reducing bacterium isolated from a brackish lake sediment.</title>
        <authorList>
            <person name="Watanabe T."/>
            <person name="Yabe T."/>
            <person name="Tsuji J.M."/>
            <person name="Fukui M."/>
        </authorList>
    </citation>
    <scope>NUCLEOTIDE SEQUENCE [LARGE SCALE GENOMIC DNA]</scope>
    <source>
        <strain evidence="4">12FAK</strain>
    </source>
</reference>
<dbReference type="AlphaFoldDB" id="A0AAU9EC97"/>
<feature type="domain" description="Thiolase N-terminal" evidence="1">
    <location>
        <begin position="4"/>
        <end position="191"/>
    </location>
</feature>
<evidence type="ECO:0000313" key="4">
    <source>
        <dbReference type="Proteomes" id="UP001366166"/>
    </source>
</evidence>
<dbReference type="InterPro" id="IPR020616">
    <property type="entry name" value="Thiolase_N"/>
</dbReference>
<dbReference type="PIRSF" id="PIRSF000429">
    <property type="entry name" value="Ac-CoA_Ac_transf"/>
    <property type="match status" value="1"/>
</dbReference>
<feature type="domain" description="Thiolase C-terminal" evidence="2">
    <location>
        <begin position="257"/>
        <end position="390"/>
    </location>
</feature>
<organism evidence="3 4">
    <name type="scientific">Desulfoferula mesophila</name>
    <dbReference type="NCBI Taxonomy" id="3058419"/>
    <lineage>
        <taxon>Bacteria</taxon>
        <taxon>Pseudomonadati</taxon>
        <taxon>Thermodesulfobacteriota</taxon>
        <taxon>Desulfarculia</taxon>
        <taxon>Desulfarculales</taxon>
        <taxon>Desulfarculaceae</taxon>
        <taxon>Desulfoferula</taxon>
    </lineage>
</organism>
<evidence type="ECO:0000259" key="1">
    <source>
        <dbReference type="Pfam" id="PF00108"/>
    </source>
</evidence>
<name>A0AAU9EC97_9BACT</name>
<dbReference type="PANTHER" id="PTHR42870">
    <property type="entry name" value="ACETYL-COA C-ACETYLTRANSFERASE"/>
    <property type="match status" value="1"/>
</dbReference>
<dbReference type="KEGG" id="dmp:FAK_18140"/>
<dbReference type="Gene3D" id="3.40.47.10">
    <property type="match status" value="1"/>
</dbReference>
<dbReference type="RefSeq" id="WP_338606438.1">
    <property type="nucleotide sequence ID" value="NZ_AP028679.1"/>
</dbReference>
<dbReference type="SUPFAM" id="SSF53901">
    <property type="entry name" value="Thiolase-like"/>
    <property type="match status" value="1"/>
</dbReference>
<proteinExistence type="predicted"/>
<dbReference type="InterPro" id="IPR016039">
    <property type="entry name" value="Thiolase-like"/>
</dbReference>
<sequence length="396" mass="43086">MRDVAIVGIGTTKFKSRWLEKTYYELAFDAAKMAFEDAGIDKDRVDSAVYGIYNDFFQRQYQPDAFVHDYLGLGLKPMVRVNSGGATGGAALRIGYQEVASGLQDVCLVLGVEKCADTYNYELQMATPEVLRAILYTADMTYDNPAGRTAASGFALAVVAHRDKYGNPTEEQMAKVSVKNHFNATKNPVAQSPKVLTVQDVLDSRMIVEPFKFYDNCLYTEGASAVILASKKVAESISDNPVWISGLGASVDYVMPGNRPSIHTFESSRLAAKKAYEMAGITNPVEELDLAELHDAFTGTEIMAYEDCFFCEEGRGGELIDDGTVLPDGRLPVNLSGGLIGCGHAVGATGIMQTYEVCKHLRGEAGERQRQGARKGLVQSIGGTLCTWSICLVLER</sequence>
<evidence type="ECO:0008006" key="5">
    <source>
        <dbReference type="Google" id="ProtNLM"/>
    </source>
</evidence>
<evidence type="ECO:0000313" key="3">
    <source>
        <dbReference type="EMBL" id="BEQ14748.1"/>
    </source>
</evidence>
<accession>A0AAU9EC97</accession>
<dbReference type="Proteomes" id="UP001366166">
    <property type="component" value="Chromosome"/>
</dbReference>
<dbReference type="CDD" id="cd00829">
    <property type="entry name" value="SCP-x_thiolase"/>
    <property type="match status" value="1"/>
</dbReference>
<dbReference type="Pfam" id="PF22691">
    <property type="entry name" value="Thiolase_C_1"/>
    <property type="match status" value="1"/>
</dbReference>
<dbReference type="Pfam" id="PF00108">
    <property type="entry name" value="Thiolase_N"/>
    <property type="match status" value="1"/>
</dbReference>
<dbReference type="EMBL" id="AP028679">
    <property type="protein sequence ID" value="BEQ14748.1"/>
    <property type="molecule type" value="Genomic_DNA"/>
</dbReference>
<dbReference type="GO" id="GO:0003988">
    <property type="term" value="F:acetyl-CoA C-acyltransferase activity"/>
    <property type="evidence" value="ECO:0007669"/>
    <property type="project" value="UniProtKB-ARBA"/>
</dbReference>
<dbReference type="PANTHER" id="PTHR42870:SF1">
    <property type="entry name" value="NON-SPECIFIC LIPID-TRANSFER PROTEIN-LIKE 2"/>
    <property type="match status" value="1"/>
</dbReference>
<evidence type="ECO:0000259" key="2">
    <source>
        <dbReference type="Pfam" id="PF22691"/>
    </source>
</evidence>
<dbReference type="InterPro" id="IPR055140">
    <property type="entry name" value="Thiolase_C_2"/>
</dbReference>
<protein>
    <recommendedName>
        <fullName evidence="5">Thiolase family protein</fullName>
    </recommendedName>
</protein>
<dbReference type="InterPro" id="IPR002155">
    <property type="entry name" value="Thiolase"/>
</dbReference>